<dbReference type="CDD" id="cd03801">
    <property type="entry name" value="GT4_PimA-like"/>
    <property type="match status" value="1"/>
</dbReference>
<accession>A0A6S6T009</accession>
<organism evidence="3">
    <name type="scientific">uncultured Sulfurovum sp</name>
    <dbReference type="NCBI Taxonomy" id="269237"/>
    <lineage>
        <taxon>Bacteria</taxon>
        <taxon>Pseudomonadati</taxon>
        <taxon>Campylobacterota</taxon>
        <taxon>Epsilonproteobacteria</taxon>
        <taxon>Campylobacterales</taxon>
        <taxon>Sulfurovaceae</taxon>
        <taxon>Sulfurovum</taxon>
        <taxon>environmental samples</taxon>
    </lineage>
</organism>
<evidence type="ECO:0000313" key="3">
    <source>
        <dbReference type="EMBL" id="CAA6808552.1"/>
    </source>
</evidence>
<name>A0A6S6T009_9BACT</name>
<dbReference type="InterPro" id="IPR028098">
    <property type="entry name" value="Glyco_trans_4-like_N"/>
</dbReference>
<dbReference type="EMBL" id="CACVAU010000029">
    <property type="protein sequence ID" value="CAA6808552.1"/>
    <property type="molecule type" value="Genomic_DNA"/>
</dbReference>
<feature type="domain" description="Glycosyltransferase subfamily 4-like N-terminal" evidence="2">
    <location>
        <begin position="10"/>
        <end position="132"/>
    </location>
</feature>
<protein>
    <submittedName>
        <fullName evidence="3">Glycosyl transferase group 1</fullName>
    </submittedName>
</protein>
<feature type="domain" description="Glycosyl transferase family 1" evidence="1">
    <location>
        <begin position="176"/>
        <end position="334"/>
    </location>
</feature>
<evidence type="ECO:0000259" key="2">
    <source>
        <dbReference type="Pfam" id="PF13477"/>
    </source>
</evidence>
<dbReference type="AlphaFoldDB" id="A0A6S6T009"/>
<proteinExistence type="predicted"/>
<dbReference type="GO" id="GO:0016757">
    <property type="term" value="F:glycosyltransferase activity"/>
    <property type="evidence" value="ECO:0007669"/>
    <property type="project" value="InterPro"/>
</dbReference>
<dbReference type="PANTHER" id="PTHR12526">
    <property type="entry name" value="GLYCOSYLTRANSFERASE"/>
    <property type="match status" value="1"/>
</dbReference>
<dbReference type="Gene3D" id="3.40.50.2000">
    <property type="entry name" value="Glycogen Phosphorylase B"/>
    <property type="match status" value="2"/>
</dbReference>
<gene>
    <name evidence="3" type="ORF">HELGO_WM13588</name>
</gene>
<dbReference type="Pfam" id="PF13477">
    <property type="entry name" value="Glyco_trans_4_2"/>
    <property type="match status" value="1"/>
</dbReference>
<keyword evidence="3" id="KW-0808">Transferase</keyword>
<dbReference type="SUPFAM" id="SSF53756">
    <property type="entry name" value="UDP-Glycosyltransferase/glycogen phosphorylase"/>
    <property type="match status" value="1"/>
</dbReference>
<reference evidence="3" key="1">
    <citation type="submission" date="2020-01" db="EMBL/GenBank/DDBJ databases">
        <authorList>
            <person name="Meier V. D."/>
            <person name="Meier V D."/>
        </authorList>
    </citation>
    <scope>NUCLEOTIDE SEQUENCE</scope>
    <source>
        <strain evidence="3">HLG_WM_MAG_05</strain>
    </source>
</reference>
<dbReference type="Pfam" id="PF00534">
    <property type="entry name" value="Glycos_transf_1"/>
    <property type="match status" value="1"/>
</dbReference>
<sequence>MKKKNILEFCLSPDLGGLELFMVNCYEYFKTKTNCKIILAPNQKLDAFVEDEAKFYMNRNKFFPFIPAFKLAQFIDKYEIDVIHFHWTKDIATVVLAKTLSQRKPEIIQTRNMTMTRFKDDVYHKWLYKNISTMHGVTYQLKAQLEKFIPADVRPKVKVVYMGTKEEEVASSKVNELKKQYALNDAFVVGIVGRIEEVKGQYLVLEAIAKLKELNIKALIVGHTMDEDYLNTLKVQVKNFGIEKQVIFTGFTKEVAVHLQLFDVNILATPRETFGLVVIEAMMNKVCMVATNNGGPLEIIDDGEDGLLFDRSSEDLANKISMLYHQPKLKEQLAMLGYEKAKEKFDADVQLEKLYQVIKG</sequence>
<dbReference type="InterPro" id="IPR001296">
    <property type="entry name" value="Glyco_trans_1"/>
</dbReference>
<evidence type="ECO:0000259" key="1">
    <source>
        <dbReference type="Pfam" id="PF00534"/>
    </source>
</evidence>